<dbReference type="InterPro" id="IPR046160">
    <property type="entry name" value="DUF6162"/>
</dbReference>
<dbReference type="EMBL" id="LT960611">
    <property type="protein sequence ID" value="SON49748.1"/>
    <property type="molecule type" value="Genomic_DNA"/>
</dbReference>
<keyword evidence="2" id="KW-1185">Reference proteome</keyword>
<organism evidence="1 2">
    <name type="scientific">Vibrio tapetis subsp. tapetis</name>
    <dbReference type="NCBI Taxonomy" id="1671868"/>
    <lineage>
        <taxon>Bacteria</taxon>
        <taxon>Pseudomonadati</taxon>
        <taxon>Pseudomonadota</taxon>
        <taxon>Gammaproteobacteria</taxon>
        <taxon>Vibrionales</taxon>
        <taxon>Vibrionaceae</taxon>
        <taxon>Vibrio</taxon>
    </lineage>
</organism>
<evidence type="ECO:0000313" key="2">
    <source>
        <dbReference type="Proteomes" id="UP000235828"/>
    </source>
</evidence>
<dbReference type="AlphaFoldDB" id="A0A2N8ZCW3"/>
<protein>
    <submittedName>
        <fullName evidence="1">Uncharacterized protein</fullName>
    </submittedName>
</protein>
<dbReference type="Pfam" id="PF19659">
    <property type="entry name" value="DUF6162"/>
    <property type="match status" value="1"/>
</dbReference>
<gene>
    <name evidence="1" type="ORF">VTAP4600_A1769</name>
</gene>
<proteinExistence type="predicted"/>
<name>A0A2N8ZCW3_9VIBR</name>
<reference evidence="1 2" key="1">
    <citation type="submission" date="2017-10" db="EMBL/GenBank/DDBJ databases">
        <authorList>
            <person name="Banno H."/>
            <person name="Chua N.-H."/>
        </authorList>
    </citation>
    <scope>NUCLEOTIDE SEQUENCE [LARGE SCALE GENOMIC DNA]</scope>
    <source>
        <strain evidence="1">Vibrio tapetis CECT4600</strain>
    </source>
</reference>
<accession>A0A2N8ZCW3</accession>
<evidence type="ECO:0000313" key="1">
    <source>
        <dbReference type="EMBL" id="SON49748.1"/>
    </source>
</evidence>
<dbReference type="KEGG" id="vta:A1769"/>
<dbReference type="RefSeq" id="WP_102522361.1">
    <property type="nucleotide sequence ID" value="NZ_LT960611.1"/>
</dbReference>
<dbReference type="Proteomes" id="UP000235828">
    <property type="component" value="Chromosome A"/>
</dbReference>
<sequence>MIIERVTPDNGGREGKWVALSVSCILLCAALLLSLNHTESSTPAVAKHQIALEDIEQNSLGLIADLRLAHEEIRQLHDERSENPERESDLWASITELKELWVAPFIEDKSWQFQGKHQWKRIAPGAYQGIHQSTDGAKSMVLISQHQQPELWLDLHNHAKPFAKKEIELTQAQLIESGWVNIAFNTRHSANDTH</sequence>
<dbReference type="OrthoDB" id="95459at2"/>